<dbReference type="Gene3D" id="3.40.630.10">
    <property type="entry name" value="Zn peptidases"/>
    <property type="match status" value="1"/>
</dbReference>
<keyword evidence="7" id="KW-1185">Reference proteome</keyword>
<gene>
    <name evidence="6" type="ORF">WJX74_002416</name>
</gene>
<dbReference type="PANTHER" id="PTHR11532:SF57">
    <property type="entry name" value="CARBOXYPEPTIDASE D, B"/>
    <property type="match status" value="1"/>
</dbReference>
<evidence type="ECO:0000256" key="3">
    <source>
        <dbReference type="PROSITE-ProRule" id="PRU01379"/>
    </source>
</evidence>
<dbReference type="GO" id="GO:0005615">
    <property type="term" value="C:extracellular space"/>
    <property type="evidence" value="ECO:0007669"/>
    <property type="project" value="TreeGrafter"/>
</dbReference>
<evidence type="ECO:0000259" key="5">
    <source>
        <dbReference type="PROSITE" id="PS52035"/>
    </source>
</evidence>
<dbReference type="SUPFAM" id="SSF53187">
    <property type="entry name" value="Zn-dependent exopeptidases"/>
    <property type="match status" value="1"/>
</dbReference>
<dbReference type="AlphaFoldDB" id="A0AAW1SDU1"/>
<dbReference type="Proteomes" id="UP001438707">
    <property type="component" value="Unassembled WGS sequence"/>
</dbReference>
<dbReference type="InterPro" id="IPR000834">
    <property type="entry name" value="Peptidase_M14"/>
</dbReference>
<protein>
    <recommendedName>
        <fullName evidence="5">Peptidase M14 domain-containing protein</fullName>
    </recommendedName>
</protein>
<dbReference type="PROSITE" id="PS00132">
    <property type="entry name" value="CARBOXYPEPT_ZN_1"/>
    <property type="match status" value="1"/>
</dbReference>
<proteinExistence type="inferred from homology"/>
<evidence type="ECO:0000313" key="6">
    <source>
        <dbReference type="EMBL" id="KAK9844433.1"/>
    </source>
</evidence>
<dbReference type="PROSITE" id="PS52035">
    <property type="entry name" value="PEPTIDASE_M14"/>
    <property type="match status" value="1"/>
</dbReference>
<dbReference type="GO" id="GO:0006518">
    <property type="term" value="P:peptide metabolic process"/>
    <property type="evidence" value="ECO:0007669"/>
    <property type="project" value="TreeGrafter"/>
</dbReference>
<name>A0AAW1SDU1_9CHLO</name>
<feature type="chain" id="PRO_5043699396" description="Peptidase M14 domain-containing protein" evidence="4">
    <location>
        <begin position="31"/>
        <end position="542"/>
    </location>
</feature>
<dbReference type="GO" id="GO:0008270">
    <property type="term" value="F:zinc ion binding"/>
    <property type="evidence" value="ECO:0007669"/>
    <property type="project" value="InterPro"/>
</dbReference>
<dbReference type="PANTHER" id="PTHR11532">
    <property type="entry name" value="PROTEASE M14 CARBOXYPEPTIDASE"/>
    <property type="match status" value="1"/>
</dbReference>
<evidence type="ECO:0000256" key="2">
    <source>
        <dbReference type="ARBA" id="ARBA00023180"/>
    </source>
</evidence>
<sequence>MITRCRKSGVLRHFLAVVLILLLDGRRAEGADHELNPQQLAVQEHLSSTAALHKSRALHKSLSKDGLHTPMQSTLSKYFSNMELGEYMANYVQRCGNISRLFSLGTTPNGNELWALELSAAPGKIEAKPNFKYLANMHGDEPVGRQLLLTMAEWLCEHRSTDAKAARIIQDMHLFLVPTVNPDGFSSKTRGNSKGVDLNRDFPDPLHRGSLGLAPNGSEQAETVDLIKWMQKRPFVASASFHEGAVVANYPFDGTLNGSTMTNVSGDDPTFQHLASVYAGAHTSMSESKQFPGGITNGAAWYPIWGGMQDWNYLALGCMELTLEISEAKAPPPELLALLWQNNLPAMLALPLAAAFEGLRGFVHAAAPGSSRKLEPGEPEAVGTPLAASIEVEGAARTVKAGPFGDFYRPLPPGEYNVTASMSGYASASALWVVPPSPDSSSLLNFTLQAIPKPFKGRKAAHAEAARAAAEDYMAGQLKDGSVFDTAAMSLRTRHAGQLQPHTWSSVVHRMSVLFLGIGIFVGCRYLYQRTPPQGPVERRRN</sequence>
<dbReference type="Gene3D" id="2.60.40.1120">
    <property type="entry name" value="Carboxypeptidase-like, regulatory domain"/>
    <property type="match status" value="1"/>
</dbReference>
<dbReference type="GO" id="GO:0004181">
    <property type="term" value="F:metallocarboxypeptidase activity"/>
    <property type="evidence" value="ECO:0007669"/>
    <property type="project" value="InterPro"/>
</dbReference>
<dbReference type="InterPro" id="IPR057246">
    <property type="entry name" value="CARBOXYPEPT_ZN_1"/>
</dbReference>
<dbReference type="Pfam" id="PF00246">
    <property type="entry name" value="Peptidase_M14"/>
    <property type="match status" value="1"/>
</dbReference>
<evidence type="ECO:0000256" key="1">
    <source>
        <dbReference type="ARBA" id="ARBA00005988"/>
    </source>
</evidence>
<reference evidence="6 7" key="1">
    <citation type="journal article" date="2024" name="Nat. Commun.">
        <title>Phylogenomics reveals the evolutionary origins of lichenization in chlorophyte algae.</title>
        <authorList>
            <person name="Puginier C."/>
            <person name="Libourel C."/>
            <person name="Otte J."/>
            <person name="Skaloud P."/>
            <person name="Haon M."/>
            <person name="Grisel S."/>
            <person name="Petersen M."/>
            <person name="Berrin J.G."/>
            <person name="Delaux P.M."/>
            <person name="Dal Grande F."/>
            <person name="Keller J."/>
        </authorList>
    </citation>
    <scope>NUCLEOTIDE SEQUENCE [LARGE SCALE GENOMIC DNA]</scope>
    <source>
        <strain evidence="6 7">SAG 2145</strain>
    </source>
</reference>
<dbReference type="SMART" id="SM00631">
    <property type="entry name" value="Zn_pept"/>
    <property type="match status" value="1"/>
</dbReference>
<keyword evidence="4" id="KW-0732">Signal</keyword>
<comment type="caution">
    <text evidence="6">The sequence shown here is derived from an EMBL/GenBank/DDBJ whole genome shotgun (WGS) entry which is preliminary data.</text>
</comment>
<feature type="signal peptide" evidence="4">
    <location>
        <begin position="1"/>
        <end position="30"/>
    </location>
</feature>
<feature type="domain" description="Peptidase M14" evidence="5">
    <location>
        <begin position="77"/>
        <end position="354"/>
    </location>
</feature>
<evidence type="ECO:0000256" key="4">
    <source>
        <dbReference type="SAM" id="SignalP"/>
    </source>
</evidence>
<comment type="similarity">
    <text evidence="1 3">Belongs to the peptidase M14 family.</text>
</comment>
<dbReference type="GO" id="GO:0016485">
    <property type="term" value="P:protein processing"/>
    <property type="evidence" value="ECO:0007669"/>
    <property type="project" value="TreeGrafter"/>
</dbReference>
<dbReference type="InterPro" id="IPR008969">
    <property type="entry name" value="CarboxyPept-like_regulatory"/>
</dbReference>
<feature type="active site" description="Proton donor/acceptor" evidence="3">
    <location>
        <position position="324"/>
    </location>
</feature>
<dbReference type="InterPro" id="IPR050753">
    <property type="entry name" value="Peptidase_M14_domain"/>
</dbReference>
<dbReference type="CDD" id="cd11308">
    <property type="entry name" value="Peptidase_M14NE-CP-C_like"/>
    <property type="match status" value="1"/>
</dbReference>
<accession>A0AAW1SDU1</accession>
<dbReference type="PRINTS" id="PR00765">
    <property type="entry name" value="CRBOXYPTASEA"/>
</dbReference>
<dbReference type="SUPFAM" id="SSF49464">
    <property type="entry name" value="Carboxypeptidase regulatory domain-like"/>
    <property type="match status" value="1"/>
</dbReference>
<keyword evidence="2" id="KW-0325">Glycoprotein</keyword>
<organism evidence="6 7">
    <name type="scientific">Apatococcus lobatus</name>
    <dbReference type="NCBI Taxonomy" id="904363"/>
    <lineage>
        <taxon>Eukaryota</taxon>
        <taxon>Viridiplantae</taxon>
        <taxon>Chlorophyta</taxon>
        <taxon>core chlorophytes</taxon>
        <taxon>Trebouxiophyceae</taxon>
        <taxon>Chlorellales</taxon>
        <taxon>Chlorellaceae</taxon>
        <taxon>Apatococcus</taxon>
    </lineage>
</organism>
<dbReference type="EMBL" id="JALJOS010000001">
    <property type="protein sequence ID" value="KAK9844433.1"/>
    <property type="molecule type" value="Genomic_DNA"/>
</dbReference>
<evidence type="ECO:0000313" key="7">
    <source>
        <dbReference type="Proteomes" id="UP001438707"/>
    </source>
</evidence>